<feature type="compositionally biased region" description="Low complexity" evidence="1">
    <location>
        <begin position="1028"/>
        <end position="1038"/>
    </location>
</feature>
<feature type="region of interest" description="Disordered" evidence="1">
    <location>
        <begin position="836"/>
        <end position="1077"/>
    </location>
</feature>
<feature type="compositionally biased region" description="Gly residues" evidence="1">
    <location>
        <begin position="693"/>
        <end position="702"/>
    </location>
</feature>
<feature type="compositionally biased region" description="Low complexity" evidence="1">
    <location>
        <begin position="432"/>
        <end position="449"/>
    </location>
</feature>
<feature type="compositionally biased region" description="Gly residues" evidence="1">
    <location>
        <begin position="841"/>
        <end position="850"/>
    </location>
</feature>
<reference evidence="2" key="1">
    <citation type="journal article" date="2020" name="Fungal Divers.">
        <title>Resolving the Mortierellaceae phylogeny through synthesis of multi-gene phylogenetics and phylogenomics.</title>
        <authorList>
            <person name="Vandepol N."/>
            <person name="Liber J."/>
            <person name="Desiro A."/>
            <person name="Na H."/>
            <person name="Kennedy M."/>
            <person name="Barry K."/>
            <person name="Grigoriev I.V."/>
            <person name="Miller A.N."/>
            <person name="O'Donnell K."/>
            <person name="Stajich J.E."/>
            <person name="Bonito G."/>
        </authorList>
    </citation>
    <scope>NUCLEOTIDE SEQUENCE</scope>
    <source>
        <strain evidence="2">NRRL 6426</strain>
    </source>
</reference>
<feature type="region of interest" description="Disordered" evidence="1">
    <location>
        <begin position="420"/>
        <end position="488"/>
    </location>
</feature>
<keyword evidence="3" id="KW-1185">Reference proteome</keyword>
<feature type="compositionally biased region" description="Low complexity" evidence="1">
    <location>
        <begin position="107"/>
        <end position="145"/>
    </location>
</feature>
<proteinExistence type="predicted"/>
<gene>
    <name evidence="2" type="ORF">BG015_005619</name>
</gene>
<feature type="region of interest" description="Disordered" evidence="1">
    <location>
        <begin position="75"/>
        <end position="151"/>
    </location>
</feature>
<dbReference type="AlphaFoldDB" id="A0A9P5S470"/>
<feature type="region of interest" description="Disordered" evidence="1">
    <location>
        <begin position="559"/>
        <end position="623"/>
    </location>
</feature>
<evidence type="ECO:0008006" key="4">
    <source>
        <dbReference type="Google" id="ProtNLM"/>
    </source>
</evidence>
<protein>
    <recommendedName>
        <fullName evidence="4">BTB domain-containing protein</fullName>
    </recommendedName>
</protein>
<feature type="non-terminal residue" evidence="2">
    <location>
        <position position="1109"/>
    </location>
</feature>
<dbReference type="EMBL" id="JAAAUQ010000260">
    <property type="protein sequence ID" value="KAF9152228.1"/>
    <property type="molecule type" value="Genomic_DNA"/>
</dbReference>
<evidence type="ECO:0000313" key="3">
    <source>
        <dbReference type="Proteomes" id="UP000748756"/>
    </source>
</evidence>
<feature type="compositionally biased region" description="Low complexity" evidence="1">
    <location>
        <begin position="717"/>
        <end position="729"/>
    </location>
</feature>
<evidence type="ECO:0000256" key="1">
    <source>
        <dbReference type="SAM" id="MobiDB-lite"/>
    </source>
</evidence>
<feature type="compositionally biased region" description="Low complexity" evidence="1">
    <location>
        <begin position="933"/>
        <end position="944"/>
    </location>
</feature>
<organism evidence="2 3">
    <name type="scientific">Linnemannia schmuckeri</name>
    <dbReference type="NCBI Taxonomy" id="64567"/>
    <lineage>
        <taxon>Eukaryota</taxon>
        <taxon>Fungi</taxon>
        <taxon>Fungi incertae sedis</taxon>
        <taxon>Mucoromycota</taxon>
        <taxon>Mortierellomycotina</taxon>
        <taxon>Mortierellomycetes</taxon>
        <taxon>Mortierellales</taxon>
        <taxon>Mortierellaceae</taxon>
        <taxon>Linnemannia</taxon>
    </lineage>
</organism>
<name>A0A9P5S470_9FUNG</name>
<comment type="caution">
    <text evidence="2">The sequence shown here is derived from an EMBL/GenBank/DDBJ whole genome shotgun (WGS) entry which is preliminary data.</text>
</comment>
<feature type="region of interest" description="Disordered" evidence="1">
    <location>
        <begin position="342"/>
        <end position="382"/>
    </location>
</feature>
<feature type="compositionally biased region" description="Low complexity" evidence="1">
    <location>
        <begin position="986"/>
        <end position="1004"/>
    </location>
</feature>
<feature type="compositionally biased region" description="Low complexity" evidence="1">
    <location>
        <begin position="77"/>
        <end position="99"/>
    </location>
</feature>
<accession>A0A9P5S470</accession>
<evidence type="ECO:0000313" key="2">
    <source>
        <dbReference type="EMBL" id="KAF9152228.1"/>
    </source>
</evidence>
<sequence>MSDIVSPESSLFWKLTIPPTQFDGFFCESVTRHFESEPEPCSQLSHIWKCAFTENMINGVATIDIVIQRAEIKKKGGSPFSLSPPSSFPSGGHQQQQHHQQQEQQERSSSSQSQSQTQTQTQTQTQMQDQQVHNQRQGQQGQGQQLPPTKYDMPARIHYKTIALHTPKTLAPLMSMFLDGVSTGDTPIRVELEANAILHRGKYAFEIVLSEEISSYMNPSPSSCHRVFDSLYHEIVATSHPDTSTADIWFEFYPHSTTASEAAAANTSIQDRRSLPSMLLPVGQHHLHHEQVHFDGGSAVAVVGAHFEKLVKYPYFADWIEREKRAQEEERRRQLEEERRIHQEHHERRRQHQQQTRLFNPQWHLEPPYRPSESQVGEFEDQQRLTWVEQPPTPRLSRYGDQQHHLHYQPLQRAEYHPHETPTHFQPLQGPSSSSSTSISFPSHQQHARPPSPQHQHQQHHHSRPDPSSRPQQADQPGPPPPPALRIPVRDVSLGTFQVILQYIYTDAIGLSDGQIKDIDKYWNDNPEDHLASQQNRNPLEDENMPSMSSLLAYYHARDRPSDSERCGSGNVSPRPPVILPVPEPLIEALGDQQQQQPREEEEEDEGEVSGIQGPTAPLDRPRTNINEIMMANNIYTFTTASAQTAWIPCSPRDRRKEFRDPGSPPSSCVFREQPIGEYGEQSADCSSDRQGQGQGQGGGAEGEQSSSGNSGGLHTAGGSSAFSSSSTTNVHPPTHQLHVHKTRPTCSWESLLLAANLFQLQDLETTAIKAIRYHCQMLASRALINNNAIAEVAHNGFDRSNLDLQLVLGERILLSLLKLYNSPLLRIHPEGVKVLRGGASRSGGGGRGGGEGKRKSTEGGEEGGGSQHREHASAGPPGLQTQLKEQCRCQAEEQQGGVGERQEEETEKGKKSDNNDDGRKQEEGHLGTVQTASSSSSSSSSRTRGGGNSGAASSRARGSRRPSGQRRSSDTAQPQVTIQEHDPESSSSTRTWTQTTSSGSSSSARPTGHHQRQGYQGHGDDGGGEGQHQPSGESGSTGREENEEGEAGEEGDVRGREGGSSGPERITTPLTLLDHPECEPALQELCEELRERFLSMREIMESPHCDPR</sequence>
<dbReference type="Proteomes" id="UP000748756">
    <property type="component" value="Unassembled WGS sequence"/>
</dbReference>
<feature type="compositionally biased region" description="Pro residues" evidence="1">
    <location>
        <begin position="574"/>
        <end position="584"/>
    </location>
</feature>
<feature type="compositionally biased region" description="Low complexity" evidence="1">
    <location>
        <begin position="585"/>
        <end position="597"/>
    </location>
</feature>
<feature type="compositionally biased region" description="Acidic residues" evidence="1">
    <location>
        <begin position="1042"/>
        <end position="1051"/>
    </location>
</feature>
<feature type="region of interest" description="Disordered" evidence="1">
    <location>
        <begin position="680"/>
        <end position="739"/>
    </location>
</feature>
<feature type="region of interest" description="Disordered" evidence="1">
    <location>
        <begin position="653"/>
        <end position="672"/>
    </location>
</feature>
<feature type="compositionally biased region" description="Basic and acidic residues" evidence="1">
    <location>
        <begin position="908"/>
        <end position="926"/>
    </location>
</feature>
<dbReference type="OrthoDB" id="2449388at2759"/>